<dbReference type="CDD" id="cd05155">
    <property type="entry name" value="APH_ChoK_like_1"/>
    <property type="match status" value="1"/>
</dbReference>
<dbReference type="AlphaFoldDB" id="A0A0M7ARJ7"/>
<sequence>MMHANEIYSDETTARRLIDLQFPELGGMTVRRLSSSGTDNALYRVGGQYVMRLPRRPEAVPLLEKEVTWLPRFTGLPLEIPELFRKGRASVAFGHEFAVFRWLPGEEATADALESAEQAALDLAGFLEALRETDPSGAPVTGTCNHQRGVALVLLDKNTRKSIDILADEVDRAAAVSLWEDACRIPFDGSGNWLHGDLKPDNLLARNGRLCAVIDWGLCAVGDPAADYAAAWSWVVPEARCAFRETLMISDQVWLRARGWALYGAVIALSYYRGGKNEPLCRQSRQTLRRLGLMQASV</sequence>
<dbReference type="InterPro" id="IPR002575">
    <property type="entry name" value="Aminoglycoside_PTrfase"/>
</dbReference>
<evidence type="ECO:0000259" key="1">
    <source>
        <dbReference type="Pfam" id="PF01636"/>
    </source>
</evidence>
<dbReference type="RefSeq" id="WP_055117443.1">
    <property type="nucleotide sequence ID" value="NZ_CXWA01000004.1"/>
</dbReference>
<dbReference type="Pfam" id="PF01636">
    <property type="entry name" value="APH"/>
    <property type="match status" value="1"/>
</dbReference>
<dbReference type="GeneID" id="97672192"/>
<feature type="domain" description="Aminoglycoside phosphotransferase" evidence="1">
    <location>
        <begin position="35"/>
        <end position="260"/>
    </location>
</feature>
<dbReference type="STRING" id="311410.LA5095_03633"/>
<evidence type="ECO:0000313" key="3">
    <source>
        <dbReference type="Proteomes" id="UP000049983"/>
    </source>
</evidence>
<organism evidence="2 3">
    <name type="scientific">Roseibium album</name>
    <dbReference type="NCBI Taxonomy" id="311410"/>
    <lineage>
        <taxon>Bacteria</taxon>
        <taxon>Pseudomonadati</taxon>
        <taxon>Pseudomonadota</taxon>
        <taxon>Alphaproteobacteria</taxon>
        <taxon>Hyphomicrobiales</taxon>
        <taxon>Stappiaceae</taxon>
        <taxon>Roseibium</taxon>
    </lineage>
</organism>
<evidence type="ECO:0000313" key="2">
    <source>
        <dbReference type="EMBL" id="CTQ76870.1"/>
    </source>
</evidence>
<dbReference type="PANTHER" id="PTHR21310:SF42">
    <property type="entry name" value="BIFUNCTIONAL AAC_APH"/>
    <property type="match status" value="1"/>
</dbReference>
<accession>A0A0M7ARJ7</accession>
<name>A0A0M7ARJ7_9HYPH</name>
<keyword evidence="2" id="KW-0808">Transferase</keyword>
<dbReference type="GO" id="GO:0016740">
    <property type="term" value="F:transferase activity"/>
    <property type="evidence" value="ECO:0007669"/>
    <property type="project" value="UniProtKB-KW"/>
</dbReference>
<protein>
    <submittedName>
        <fullName evidence="2">Aminoglycoside phosphotransferase</fullName>
    </submittedName>
</protein>
<dbReference type="Gene3D" id="3.30.200.20">
    <property type="entry name" value="Phosphorylase Kinase, domain 1"/>
    <property type="match status" value="1"/>
</dbReference>
<dbReference type="PANTHER" id="PTHR21310">
    <property type="entry name" value="AMINOGLYCOSIDE PHOSPHOTRANSFERASE-RELATED-RELATED"/>
    <property type="match status" value="1"/>
</dbReference>
<dbReference type="Gene3D" id="3.90.1200.10">
    <property type="match status" value="1"/>
</dbReference>
<proteinExistence type="predicted"/>
<dbReference type="InterPro" id="IPR011009">
    <property type="entry name" value="Kinase-like_dom_sf"/>
</dbReference>
<dbReference type="OrthoDB" id="3806873at2"/>
<gene>
    <name evidence="2" type="ORF">LA5096_04915</name>
</gene>
<dbReference type="Proteomes" id="UP000049983">
    <property type="component" value="Unassembled WGS sequence"/>
</dbReference>
<keyword evidence="3" id="KW-1185">Reference proteome</keyword>
<dbReference type="SUPFAM" id="SSF56112">
    <property type="entry name" value="Protein kinase-like (PK-like)"/>
    <property type="match status" value="1"/>
</dbReference>
<reference evidence="3" key="1">
    <citation type="submission" date="2015-07" db="EMBL/GenBank/DDBJ databases">
        <authorList>
            <person name="Rodrigo-Torres Lidia"/>
            <person name="Arahal R.David."/>
        </authorList>
    </citation>
    <scope>NUCLEOTIDE SEQUENCE [LARGE SCALE GENOMIC DNA]</scope>
    <source>
        <strain evidence="3">CECT 5096</strain>
    </source>
</reference>
<dbReference type="EMBL" id="CXWC01000013">
    <property type="protein sequence ID" value="CTQ76870.1"/>
    <property type="molecule type" value="Genomic_DNA"/>
</dbReference>
<dbReference type="InterPro" id="IPR051678">
    <property type="entry name" value="AGP_Transferase"/>
</dbReference>